<dbReference type="Proteomes" id="UP000315252">
    <property type="component" value="Unassembled WGS sequence"/>
</dbReference>
<dbReference type="PANTHER" id="PTHR43250:SF2">
    <property type="entry name" value="EXODEOXYRIBONUCLEASE III"/>
    <property type="match status" value="1"/>
</dbReference>
<evidence type="ECO:0000256" key="6">
    <source>
        <dbReference type="PIRSR" id="PIRSR604808-2"/>
    </source>
</evidence>
<feature type="binding site" evidence="6">
    <location>
        <position position="35"/>
    </location>
    <ligand>
        <name>Mg(2+)</name>
        <dbReference type="ChEBI" id="CHEBI:18420"/>
        <label>1</label>
    </ligand>
</feature>
<comment type="caution">
    <text evidence="10">The sequence shown here is derived from an EMBL/GenBank/DDBJ whole genome shotgun (WGS) entry which is preliminary data.</text>
</comment>
<evidence type="ECO:0000256" key="1">
    <source>
        <dbReference type="ARBA" id="ARBA00007092"/>
    </source>
</evidence>
<feature type="compositionally biased region" description="Basic and acidic residues" evidence="8">
    <location>
        <begin position="235"/>
        <end position="246"/>
    </location>
</feature>
<protein>
    <submittedName>
        <fullName evidence="10">Exodeoxyribonuclease III</fullName>
        <ecNumber evidence="10">3.1.11.2</ecNumber>
    </submittedName>
</protein>
<feature type="binding site" evidence="6">
    <location>
        <position position="147"/>
    </location>
    <ligand>
        <name>Mg(2+)</name>
        <dbReference type="ChEBI" id="CHEBI:18420"/>
        <label>1</label>
    </ligand>
</feature>
<dbReference type="PANTHER" id="PTHR43250">
    <property type="entry name" value="EXODEOXYRIBONUCLEASE III"/>
    <property type="match status" value="1"/>
</dbReference>
<dbReference type="InterPro" id="IPR036691">
    <property type="entry name" value="Endo/exonu/phosph_ase_sf"/>
</dbReference>
<accession>A0A545TQ34</accession>
<dbReference type="Gene3D" id="3.60.10.10">
    <property type="entry name" value="Endonuclease/exonuclease/phosphatase"/>
    <property type="match status" value="1"/>
</dbReference>
<keyword evidence="3 10" id="KW-0378">Hydrolase</keyword>
<keyword evidence="11" id="KW-1185">Reference proteome</keyword>
<feature type="binding site" evidence="6">
    <location>
        <position position="8"/>
    </location>
    <ligand>
        <name>Mg(2+)</name>
        <dbReference type="ChEBI" id="CHEBI:18420"/>
        <label>1</label>
    </ligand>
</feature>
<dbReference type="Pfam" id="PF03372">
    <property type="entry name" value="Exo_endo_phos"/>
    <property type="match status" value="1"/>
</dbReference>
<feature type="site" description="Transition state stabilizer" evidence="7">
    <location>
        <position position="149"/>
    </location>
</feature>
<evidence type="ECO:0000256" key="2">
    <source>
        <dbReference type="ARBA" id="ARBA00022723"/>
    </source>
</evidence>
<evidence type="ECO:0000256" key="8">
    <source>
        <dbReference type="SAM" id="MobiDB-lite"/>
    </source>
</evidence>
<dbReference type="InterPro" id="IPR037493">
    <property type="entry name" value="ExoIII-like"/>
</dbReference>
<feature type="binding site" evidence="6">
    <location>
        <position position="149"/>
    </location>
    <ligand>
        <name>Mg(2+)</name>
        <dbReference type="ChEBI" id="CHEBI:18420"/>
        <label>1</label>
    </ligand>
</feature>
<feature type="binding site" evidence="6">
    <location>
        <position position="247"/>
    </location>
    <ligand>
        <name>Mg(2+)</name>
        <dbReference type="ChEBI" id="CHEBI:18420"/>
        <label>1</label>
    </ligand>
</feature>
<evidence type="ECO:0000313" key="11">
    <source>
        <dbReference type="Proteomes" id="UP000315252"/>
    </source>
</evidence>
<comment type="similarity">
    <text evidence="1">Belongs to the DNA repair enzymes AP/ExoA family.</text>
</comment>
<feature type="active site" description="Proton donor/acceptor" evidence="5">
    <location>
        <position position="147"/>
    </location>
</feature>
<feature type="site" description="Important for catalytic activity" evidence="7">
    <location>
        <position position="218"/>
    </location>
</feature>
<dbReference type="GO" id="GO:0008311">
    <property type="term" value="F:double-stranded DNA 3'-5' DNA exonuclease activity"/>
    <property type="evidence" value="ECO:0007669"/>
    <property type="project" value="UniProtKB-EC"/>
</dbReference>
<dbReference type="OrthoDB" id="9803914at2"/>
<dbReference type="AlphaFoldDB" id="A0A545TQ34"/>
<gene>
    <name evidence="10" type="primary">xth</name>
    <name evidence="10" type="ORF">FKG95_16810</name>
</gene>
<dbReference type="NCBIfam" id="TIGR00195">
    <property type="entry name" value="exoDNase_III"/>
    <property type="match status" value="1"/>
</dbReference>
<evidence type="ECO:0000313" key="10">
    <source>
        <dbReference type="EMBL" id="TQV79308.1"/>
    </source>
</evidence>
<evidence type="ECO:0000256" key="7">
    <source>
        <dbReference type="PIRSR" id="PIRSR604808-3"/>
    </source>
</evidence>
<keyword evidence="4 6" id="KW-0460">Magnesium</keyword>
<keyword evidence="6" id="KW-0464">Manganese</keyword>
<evidence type="ECO:0000256" key="3">
    <source>
        <dbReference type="ARBA" id="ARBA00022801"/>
    </source>
</evidence>
<sequence length="257" mass="29383">MVKIATWNVNSVNKRLPNLLEWLETAKPDVALLQELKCVEDKFPRLEIEAAGYQVALTSQKSYNGVAMLSRQAIEDVRIGLPGDDGDEQARYVEGSTFGLRIAALYLPNGNPVSSEKFPYKLRWMERLRKHAEDLLRSEEPVILGGDYNVIPSDDDAYDAIKFQDDALSRPESRRAFRAILNLGYTEAWASLHSERHVYSYWDYYGQAFDHDNGLRIDHLLLSPQAADRLQKCEVDREPRGKENPSDHTPVWCELSE</sequence>
<feature type="domain" description="Endonuclease/exonuclease/phosphatase" evidence="9">
    <location>
        <begin position="5"/>
        <end position="248"/>
    </location>
</feature>
<feature type="region of interest" description="Disordered" evidence="8">
    <location>
        <begin position="235"/>
        <end position="257"/>
    </location>
</feature>
<name>A0A545TQ34_9PROT</name>
<organism evidence="10 11">
    <name type="scientific">Denitrobaculum tricleocarpae</name>
    <dbReference type="NCBI Taxonomy" id="2591009"/>
    <lineage>
        <taxon>Bacteria</taxon>
        <taxon>Pseudomonadati</taxon>
        <taxon>Pseudomonadota</taxon>
        <taxon>Alphaproteobacteria</taxon>
        <taxon>Rhodospirillales</taxon>
        <taxon>Rhodospirillaceae</taxon>
        <taxon>Denitrobaculum</taxon>
    </lineage>
</organism>
<feature type="active site" evidence="5">
    <location>
        <position position="106"/>
    </location>
</feature>
<dbReference type="SUPFAM" id="SSF56219">
    <property type="entry name" value="DNase I-like"/>
    <property type="match status" value="1"/>
</dbReference>
<dbReference type="EC" id="3.1.11.2" evidence="10"/>
<reference evidence="10 11" key="1">
    <citation type="submission" date="2019-06" db="EMBL/GenBank/DDBJ databases">
        <title>Whole genome sequence for Rhodospirillaceae sp. R148.</title>
        <authorList>
            <person name="Wang G."/>
        </authorList>
    </citation>
    <scope>NUCLEOTIDE SEQUENCE [LARGE SCALE GENOMIC DNA]</scope>
    <source>
        <strain evidence="10 11">R148</strain>
    </source>
</reference>
<keyword evidence="2 6" id="KW-0479">Metal-binding</keyword>
<dbReference type="InterPro" id="IPR004808">
    <property type="entry name" value="AP_endonuc_1"/>
</dbReference>
<evidence type="ECO:0000259" key="9">
    <source>
        <dbReference type="Pfam" id="PF03372"/>
    </source>
</evidence>
<dbReference type="RefSeq" id="WP_142897532.1">
    <property type="nucleotide sequence ID" value="NZ_ML660056.1"/>
</dbReference>
<dbReference type="EMBL" id="VHSH01000005">
    <property type="protein sequence ID" value="TQV79308.1"/>
    <property type="molecule type" value="Genomic_DNA"/>
</dbReference>
<proteinExistence type="inferred from homology"/>
<feature type="active site" description="Proton acceptor" evidence="5">
    <location>
        <position position="248"/>
    </location>
</feature>
<dbReference type="InterPro" id="IPR005135">
    <property type="entry name" value="Endo/exonuclease/phosphatase"/>
</dbReference>
<evidence type="ECO:0000256" key="5">
    <source>
        <dbReference type="PIRSR" id="PIRSR604808-1"/>
    </source>
</evidence>
<dbReference type="NCBIfam" id="TIGR00633">
    <property type="entry name" value="xth"/>
    <property type="match status" value="1"/>
</dbReference>
<dbReference type="CDD" id="cd09086">
    <property type="entry name" value="ExoIII-like_AP-endo"/>
    <property type="match status" value="1"/>
</dbReference>
<comment type="cofactor">
    <cofactor evidence="6">
        <name>Mg(2+)</name>
        <dbReference type="ChEBI" id="CHEBI:18420"/>
    </cofactor>
    <cofactor evidence="6">
        <name>Mn(2+)</name>
        <dbReference type="ChEBI" id="CHEBI:29035"/>
    </cofactor>
    <text evidence="6">Probably binds two magnesium or manganese ions per subunit.</text>
</comment>
<feature type="site" description="Interaction with DNA substrate" evidence="7">
    <location>
        <position position="248"/>
    </location>
</feature>
<evidence type="ECO:0000256" key="4">
    <source>
        <dbReference type="ARBA" id="ARBA00022842"/>
    </source>
</evidence>
<dbReference type="GO" id="GO:0006281">
    <property type="term" value="P:DNA repair"/>
    <property type="evidence" value="ECO:0007669"/>
    <property type="project" value="InterPro"/>
</dbReference>
<dbReference type="GO" id="GO:0046872">
    <property type="term" value="F:metal ion binding"/>
    <property type="evidence" value="ECO:0007669"/>
    <property type="project" value="UniProtKB-KW"/>
</dbReference>
<feature type="binding site" evidence="6">
    <location>
        <position position="248"/>
    </location>
    <ligand>
        <name>Mg(2+)</name>
        <dbReference type="ChEBI" id="CHEBI:18420"/>
        <label>1</label>
    </ligand>
</feature>
<dbReference type="PROSITE" id="PS51435">
    <property type="entry name" value="AP_NUCLEASE_F1_4"/>
    <property type="match status" value="1"/>
</dbReference>